<gene>
    <name evidence="3" type="ORF">NA56DRAFT_640877</name>
</gene>
<keyword evidence="2" id="KW-0812">Transmembrane</keyword>
<proteinExistence type="predicted"/>
<evidence type="ECO:0000256" key="1">
    <source>
        <dbReference type="SAM" id="MobiDB-lite"/>
    </source>
</evidence>
<sequence length="450" mass="48657">MPALDSSSLLEVLITRGTTPTNGTTPLQVVCAWPLSGQYGPCIRVIYYSFVTGCIIARKREWLENALVVPAISALHGLTLAALHVDNAVDMDIYGAFQMCGIGILVAPATVKLSRTYPGDYSRNIVFLWTALMLSGMLALTTEFYRIKTSPCTHDDSGNPISPNSKKFPYGAMCNLTCSVEQGPFSPMRAGSANNIYVIPAPEKIPFGRGTLLMVACCIPAMLFFWINMWIKILDINGKRRLGDGDKVEPNEDTSRANTAQVRGVTHYIGVILNTMETSVFGAAVLFLLILGEMNFFSPQVIYQNEPVAAIGQWGPLVGTLLVVLASLYIHLGKHPKDQKEGNEKPDPSIPHCNCHCNTSKPENGACQVAASSSITRTSSENLTTSSRGNSAESTEGTSIEIVSMDISLAAEKCGLEELCTELCLDDAANGLAQGREQQEQYKNADTGNM</sequence>
<dbReference type="OrthoDB" id="3021074at2759"/>
<keyword evidence="4" id="KW-1185">Reference proteome</keyword>
<accession>A0A2J6QLG5</accession>
<evidence type="ECO:0000256" key="2">
    <source>
        <dbReference type="SAM" id="Phobius"/>
    </source>
</evidence>
<feature type="transmembrane region" description="Helical" evidence="2">
    <location>
        <begin position="66"/>
        <end position="85"/>
    </location>
</feature>
<organism evidence="3 4">
    <name type="scientific">Hyaloscypha hepaticicola</name>
    <dbReference type="NCBI Taxonomy" id="2082293"/>
    <lineage>
        <taxon>Eukaryota</taxon>
        <taxon>Fungi</taxon>
        <taxon>Dikarya</taxon>
        <taxon>Ascomycota</taxon>
        <taxon>Pezizomycotina</taxon>
        <taxon>Leotiomycetes</taxon>
        <taxon>Helotiales</taxon>
        <taxon>Hyaloscyphaceae</taxon>
        <taxon>Hyaloscypha</taxon>
    </lineage>
</organism>
<reference evidence="3 4" key="1">
    <citation type="submission" date="2016-05" db="EMBL/GenBank/DDBJ databases">
        <title>A degradative enzymes factory behind the ericoid mycorrhizal symbiosis.</title>
        <authorList>
            <consortium name="DOE Joint Genome Institute"/>
            <person name="Martino E."/>
            <person name="Morin E."/>
            <person name="Grelet G."/>
            <person name="Kuo A."/>
            <person name="Kohler A."/>
            <person name="Daghino S."/>
            <person name="Barry K."/>
            <person name="Choi C."/>
            <person name="Cichocki N."/>
            <person name="Clum A."/>
            <person name="Copeland A."/>
            <person name="Hainaut M."/>
            <person name="Haridas S."/>
            <person name="Labutti K."/>
            <person name="Lindquist E."/>
            <person name="Lipzen A."/>
            <person name="Khouja H.-R."/>
            <person name="Murat C."/>
            <person name="Ohm R."/>
            <person name="Olson A."/>
            <person name="Spatafora J."/>
            <person name="Veneault-Fourrey C."/>
            <person name="Henrissat B."/>
            <person name="Grigoriev I."/>
            <person name="Martin F."/>
            <person name="Perotto S."/>
        </authorList>
    </citation>
    <scope>NUCLEOTIDE SEQUENCE [LARGE SCALE GENOMIC DNA]</scope>
    <source>
        <strain evidence="3 4">UAMH 7357</strain>
    </source>
</reference>
<name>A0A2J6QLG5_9HELO</name>
<dbReference type="AlphaFoldDB" id="A0A2J6QLG5"/>
<feature type="transmembrane region" description="Helical" evidence="2">
    <location>
        <begin position="311"/>
        <end position="330"/>
    </location>
</feature>
<protein>
    <submittedName>
        <fullName evidence="3">Uncharacterized protein</fullName>
    </submittedName>
</protein>
<feature type="transmembrane region" description="Helical" evidence="2">
    <location>
        <begin position="91"/>
        <end position="113"/>
    </location>
</feature>
<evidence type="ECO:0000313" key="4">
    <source>
        <dbReference type="Proteomes" id="UP000235672"/>
    </source>
</evidence>
<feature type="transmembrane region" description="Helical" evidence="2">
    <location>
        <begin position="212"/>
        <end position="231"/>
    </location>
</feature>
<feature type="transmembrane region" description="Helical" evidence="2">
    <location>
        <begin position="265"/>
        <end position="291"/>
    </location>
</feature>
<evidence type="ECO:0000313" key="3">
    <source>
        <dbReference type="EMBL" id="PMD27117.1"/>
    </source>
</evidence>
<feature type="region of interest" description="Disordered" evidence="1">
    <location>
        <begin position="378"/>
        <end position="397"/>
    </location>
</feature>
<dbReference type="Proteomes" id="UP000235672">
    <property type="component" value="Unassembled WGS sequence"/>
</dbReference>
<keyword evidence="2" id="KW-1133">Transmembrane helix</keyword>
<dbReference type="STRING" id="1745343.A0A2J6QLG5"/>
<keyword evidence="2" id="KW-0472">Membrane</keyword>
<dbReference type="EMBL" id="KZ613466">
    <property type="protein sequence ID" value="PMD27117.1"/>
    <property type="molecule type" value="Genomic_DNA"/>
</dbReference>
<feature type="transmembrane region" description="Helical" evidence="2">
    <location>
        <begin position="125"/>
        <end position="145"/>
    </location>
</feature>